<sequence length="63" mass="7012">MELAELEREFLRKLLGESWVSPPMFDHEIVARLVELGLVETEPLPSGDIEYQITDAGRAAATA</sequence>
<reference evidence="2" key="2">
    <citation type="submission" date="2020-05" db="EMBL/GenBank/DDBJ databases">
        <title>Complete genome sequence of Bradyrhizobium diazoefficiens XF6 isolated from soybean nodule.</title>
        <authorList>
            <person name="Noda R."/>
            <person name="Kakizaki K."/>
            <person name="Minamisawa K."/>
        </authorList>
    </citation>
    <scope>NUCLEOTIDE SEQUENCE</scope>
    <source>
        <strain evidence="2">XF6</strain>
    </source>
</reference>
<reference evidence="1" key="1">
    <citation type="submission" date="2020-05" db="EMBL/GenBank/DDBJ databases">
        <title>Complete genome sequence of Bradyrhizobium diazoefficiens XF5 isolated from soybean nodule.</title>
        <authorList>
            <person name="Noda R."/>
            <person name="Kakizaki K."/>
            <person name="Minamisawa K."/>
        </authorList>
    </citation>
    <scope>NUCLEOTIDE SEQUENCE</scope>
    <source>
        <strain evidence="1">XF5</strain>
    </source>
</reference>
<dbReference type="EMBL" id="AP023095">
    <property type="protein sequence ID" value="BCE58034.1"/>
    <property type="molecule type" value="Genomic_DNA"/>
</dbReference>
<dbReference type="AlphaFoldDB" id="A0A810ASG3"/>
<accession>A0A810ASG3</accession>
<evidence type="ECO:0000313" key="2">
    <source>
        <dbReference type="EMBL" id="BCE66711.1"/>
    </source>
</evidence>
<dbReference type="InterPro" id="IPR036388">
    <property type="entry name" value="WH-like_DNA-bd_sf"/>
</dbReference>
<proteinExistence type="predicted"/>
<organism evidence="2">
    <name type="scientific">Bradyrhizobium diazoefficiens</name>
    <dbReference type="NCBI Taxonomy" id="1355477"/>
    <lineage>
        <taxon>Bacteria</taxon>
        <taxon>Pseudomonadati</taxon>
        <taxon>Pseudomonadota</taxon>
        <taxon>Alphaproteobacteria</taxon>
        <taxon>Hyphomicrobiales</taxon>
        <taxon>Nitrobacteraceae</taxon>
        <taxon>Bradyrhizobium</taxon>
    </lineage>
</organism>
<gene>
    <name evidence="1" type="ORF">XF5B_55460</name>
    <name evidence="2" type="ORF">XF6B_55100</name>
</gene>
<evidence type="ECO:0000313" key="1">
    <source>
        <dbReference type="EMBL" id="BCE58034.1"/>
    </source>
</evidence>
<dbReference type="EMBL" id="AP023096">
    <property type="protein sequence ID" value="BCE66711.1"/>
    <property type="molecule type" value="Genomic_DNA"/>
</dbReference>
<name>A0A810ASG3_9BRAD</name>
<dbReference type="Gene3D" id="1.10.10.10">
    <property type="entry name" value="Winged helix-like DNA-binding domain superfamily/Winged helix DNA-binding domain"/>
    <property type="match status" value="1"/>
</dbReference>
<protein>
    <submittedName>
        <fullName evidence="2">Uncharacterized protein</fullName>
    </submittedName>
</protein>